<accession>A0A4R7JSR0</accession>
<feature type="transmembrane region" description="Helical" evidence="4">
    <location>
        <begin position="29"/>
        <end position="51"/>
    </location>
</feature>
<dbReference type="Gene3D" id="3.30.70.270">
    <property type="match status" value="1"/>
</dbReference>
<dbReference type="PROSITE" id="PS50887">
    <property type="entry name" value="GGDEF"/>
    <property type="match status" value="1"/>
</dbReference>
<keyword evidence="4" id="KW-1133">Transmembrane helix</keyword>
<dbReference type="InterPro" id="IPR000160">
    <property type="entry name" value="GGDEF_dom"/>
</dbReference>
<protein>
    <recommendedName>
        <fullName evidence="2">diguanylate cyclase</fullName>
        <ecNumber evidence="2">2.7.7.65</ecNumber>
    </recommendedName>
</protein>
<evidence type="ECO:0000256" key="3">
    <source>
        <dbReference type="ARBA" id="ARBA00034247"/>
    </source>
</evidence>
<feature type="transmembrane region" description="Helical" evidence="4">
    <location>
        <begin position="63"/>
        <end position="81"/>
    </location>
</feature>
<reference evidence="6 7" key="1">
    <citation type="submission" date="2019-03" db="EMBL/GenBank/DDBJ databases">
        <title>Genomic Encyclopedia of Type Strains, Phase IV (KMG-IV): sequencing the most valuable type-strain genomes for metagenomic binning, comparative biology and taxonomic classification.</title>
        <authorList>
            <person name="Goeker M."/>
        </authorList>
    </citation>
    <scope>NUCLEOTIDE SEQUENCE [LARGE SCALE GENOMIC DNA]</scope>
    <source>
        <strain evidence="6 7">DSM 15505</strain>
    </source>
</reference>
<feature type="transmembrane region" description="Helical" evidence="4">
    <location>
        <begin position="318"/>
        <end position="337"/>
    </location>
</feature>
<gene>
    <name evidence="6" type="ORF">DES49_2163</name>
</gene>
<dbReference type="GO" id="GO:0052621">
    <property type="term" value="F:diguanylate cyclase activity"/>
    <property type="evidence" value="ECO:0007669"/>
    <property type="project" value="UniProtKB-EC"/>
</dbReference>
<evidence type="ECO:0000256" key="4">
    <source>
        <dbReference type="SAM" id="Phobius"/>
    </source>
</evidence>
<evidence type="ECO:0000256" key="1">
    <source>
        <dbReference type="ARBA" id="ARBA00001946"/>
    </source>
</evidence>
<feature type="domain" description="GGDEF" evidence="5">
    <location>
        <begin position="238"/>
        <end position="370"/>
    </location>
</feature>
<comment type="caution">
    <text evidence="6">The sequence shown here is derived from an EMBL/GenBank/DDBJ whole genome shotgun (WGS) entry which is preliminary data.</text>
</comment>
<dbReference type="InterPro" id="IPR043128">
    <property type="entry name" value="Rev_trsase/Diguanyl_cyclase"/>
</dbReference>
<keyword evidence="4" id="KW-0472">Membrane</keyword>
<dbReference type="SUPFAM" id="SSF55073">
    <property type="entry name" value="Nucleotide cyclase"/>
    <property type="match status" value="1"/>
</dbReference>
<keyword evidence="7" id="KW-1185">Reference proteome</keyword>
<dbReference type="FunFam" id="3.30.70.270:FF:000001">
    <property type="entry name" value="Diguanylate cyclase domain protein"/>
    <property type="match status" value="1"/>
</dbReference>
<dbReference type="InterPro" id="IPR050469">
    <property type="entry name" value="Diguanylate_Cyclase"/>
</dbReference>
<proteinExistence type="predicted"/>
<evidence type="ECO:0000256" key="2">
    <source>
        <dbReference type="ARBA" id="ARBA00012528"/>
    </source>
</evidence>
<dbReference type="EMBL" id="SOAX01000004">
    <property type="protein sequence ID" value="TDT40397.1"/>
    <property type="molecule type" value="Genomic_DNA"/>
</dbReference>
<dbReference type="EC" id="2.7.7.65" evidence="2"/>
<dbReference type="PANTHER" id="PTHR45138">
    <property type="entry name" value="REGULATORY COMPONENTS OF SENSORY TRANSDUCTION SYSTEM"/>
    <property type="match status" value="1"/>
</dbReference>
<dbReference type="Pfam" id="PF00990">
    <property type="entry name" value="GGDEF"/>
    <property type="match status" value="1"/>
</dbReference>
<keyword evidence="4" id="KW-0812">Transmembrane</keyword>
<name>A0A4R7JSR0_9GAMM</name>
<evidence type="ECO:0000313" key="7">
    <source>
        <dbReference type="Proteomes" id="UP000295830"/>
    </source>
</evidence>
<evidence type="ECO:0000313" key="6">
    <source>
        <dbReference type="EMBL" id="TDT40397.1"/>
    </source>
</evidence>
<feature type="transmembrane region" description="Helical" evidence="4">
    <location>
        <begin position="121"/>
        <end position="139"/>
    </location>
</feature>
<dbReference type="CDD" id="cd01949">
    <property type="entry name" value="GGDEF"/>
    <property type="match status" value="1"/>
</dbReference>
<dbReference type="NCBIfam" id="TIGR00254">
    <property type="entry name" value="GGDEF"/>
    <property type="match status" value="1"/>
</dbReference>
<comment type="catalytic activity">
    <reaction evidence="3">
        <text>2 GTP = 3',3'-c-di-GMP + 2 diphosphate</text>
        <dbReference type="Rhea" id="RHEA:24898"/>
        <dbReference type="ChEBI" id="CHEBI:33019"/>
        <dbReference type="ChEBI" id="CHEBI:37565"/>
        <dbReference type="ChEBI" id="CHEBI:58805"/>
        <dbReference type="EC" id="2.7.7.65"/>
    </reaction>
</comment>
<dbReference type="AlphaFoldDB" id="A0A4R7JSR0"/>
<sequence>MTSLWHYPRVPAEWRPAFRDYQRRLARQYAVLAAWVTLIMVPLFHVSDWWIDPVPQGFWGYDLLMRLPPLMLALITLWLHYRRPDGPWPRIMAITLGLTIMLMTTGLLVLHHLAGTEVTDLMVRGLIMTTAAVAIVATAGIRDLAVIYGIPFAGLLILLASSGTDSVTAMGLVIHPLMMAVIGCIIAEVLFISRVRAFNDRQKLHHNAMTDPLTGLLNRRAMEGQLQVEHARSSRHHNTYALVMADLDLFKHVNDTYGHDVGDEVLRDLAERMRASVRIEDAIARWGGEEFLILLRATGSEEALIVAEKIRRKVNEKAFYAGATTLPITISLGVGVVDGDPDPDEVIKRADQALYRAKENGRDRVEILEQASDGN</sequence>
<dbReference type="SMART" id="SM00267">
    <property type="entry name" value="GGDEF"/>
    <property type="match status" value="1"/>
</dbReference>
<feature type="transmembrane region" description="Helical" evidence="4">
    <location>
        <begin position="169"/>
        <end position="193"/>
    </location>
</feature>
<feature type="transmembrane region" description="Helical" evidence="4">
    <location>
        <begin position="93"/>
        <end position="115"/>
    </location>
</feature>
<organism evidence="6 7">
    <name type="scientific">Halospina denitrificans</name>
    <dbReference type="NCBI Taxonomy" id="332522"/>
    <lineage>
        <taxon>Bacteria</taxon>
        <taxon>Pseudomonadati</taxon>
        <taxon>Pseudomonadota</taxon>
        <taxon>Gammaproteobacteria</taxon>
        <taxon>Halospina</taxon>
    </lineage>
</organism>
<evidence type="ECO:0000259" key="5">
    <source>
        <dbReference type="PROSITE" id="PS50887"/>
    </source>
</evidence>
<comment type="cofactor">
    <cofactor evidence="1">
        <name>Mg(2+)</name>
        <dbReference type="ChEBI" id="CHEBI:18420"/>
    </cofactor>
</comment>
<dbReference type="RefSeq" id="WP_166646062.1">
    <property type="nucleotide sequence ID" value="NZ_SOAX01000004.1"/>
</dbReference>
<dbReference type="PANTHER" id="PTHR45138:SF9">
    <property type="entry name" value="DIGUANYLATE CYCLASE DGCM-RELATED"/>
    <property type="match status" value="1"/>
</dbReference>
<dbReference type="InterPro" id="IPR029787">
    <property type="entry name" value="Nucleotide_cyclase"/>
</dbReference>
<dbReference type="Proteomes" id="UP000295830">
    <property type="component" value="Unassembled WGS sequence"/>
</dbReference>
<feature type="transmembrane region" description="Helical" evidence="4">
    <location>
        <begin position="146"/>
        <end position="163"/>
    </location>
</feature>